<organism evidence="2 3">
    <name type="scientific">Ficus carica</name>
    <name type="common">Common fig</name>
    <dbReference type="NCBI Taxonomy" id="3494"/>
    <lineage>
        <taxon>Eukaryota</taxon>
        <taxon>Viridiplantae</taxon>
        <taxon>Streptophyta</taxon>
        <taxon>Embryophyta</taxon>
        <taxon>Tracheophyta</taxon>
        <taxon>Spermatophyta</taxon>
        <taxon>Magnoliopsida</taxon>
        <taxon>eudicotyledons</taxon>
        <taxon>Gunneridae</taxon>
        <taxon>Pentapetalae</taxon>
        <taxon>rosids</taxon>
        <taxon>fabids</taxon>
        <taxon>Rosales</taxon>
        <taxon>Moraceae</taxon>
        <taxon>Ficeae</taxon>
        <taxon>Ficus</taxon>
    </lineage>
</organism>
<feature type="region of interest" description="Disordered" evidence="1">
    <location>
        <begin position="94"/>
        <end position="143"/>
    </location>
</feature>
<accession>A0AA88ABK7</accession>
<proteinExistence type="predicted"/>
<protein>
    <submittedName>
        <fullName evidence="2">Uncharacterized protein</fullName>
    </submittedName>
</protein>
<evidence type="ECO:0000313" key="2">
    <source>
        <dbReference type="EMBL" id="GMN49549.1"/>
    </source>
</evidence>
<evidence type="ECO:0000313" key="3">
    <source>
        <dbReference type="Proteomes" id="UP001187192"/>
    </source>
</evidence>
<dbReference type="EMBL" id="BTGU01000031">
    <property type="protein sequence ID" value="GMN49549.1"/>
    <property type="molecule type" value="Genomic_DNA"/>
</dbReference>
<evidence type="ECO:0000256" key="1">
    <source>
        <dbReference type="SAM" id="MobiDB-lite"/>
    </source>
</evidence>
<feature type="compositionally biased region" description="Low complexity" evidence="1">
    <location>
        <begin position="96"/>
        <end position="111"/>
    </location>
</feature>
<reference evidence="2" key="1">
    <citation type="submission" date="2023-07" db="EMBL/GenBank/DDBJ databases">
        <title>draft genome sequence of fig (Ficus carica).</title>
        <authorList>
            <person name="Takahashi T."/>
            <person name="Nishimura K."/>
        </authorList>
    </citation>
    <scope>NUCLEOTIDE SEQUENCE</scope>
</reference>
<keyword evidence="3" id="KW-1185">Reference proteome</keyword>
<name>A0AA88ABK7_FICCA</name>
<dbReference type="AlphaFoldDB" id="A0AA88ABK7"/>
<sequence>MATCSSWSSGKVAITRRLTVIPCYATTESTTHRSWSSGEVAISSPLRSDCTCDLITIDGMPNNEDDDKASSGKVAIARQLTVISSYVTTESAARRSWSSGEVATSSSSTSDCSRDLITIDGMSSDEDDNKARLATLTSQSRQR</sequence>
<gene>
    <name evidence="2" type="ORF">TIFTF001_018717</name>
</gene>
<dbReference type="Proteomes" id="UP001187192">
    <property type="component" value="Unassembled WGS sequence"/>
</dbReference>
<comment type="caution">
    <text evidence="2">The sequence shown here is derived from an EMBL/GenBank/DDBJ whole genome shotgun (WGS) entry which is preliminary data.</text>
</comment>